<dbReference type="Proteomes" id="UP001218218">
    <property type="component" value="Unassembled WGS sequence"/>
</dbReference>
<dbReference type="AlphaFoldDB" id="A0AAD6ZEJ4"/>
<feature type="region of interest" description="Disordered" evidence="1">
    <location>
        <begin position="232"/>
        <end position="256"/>
    </location>
</feature>
<name>A0AAD6ZEJ4_9AGAR</name>
<comment type="caution">
    <text evidence="2">The sequence shown here is derived from an EMBL/GenBank/DDBJ whole genome shotgun (WGS) entry which is preliminary data.</text>
</comment>
<evidence type="ECO:0000313" key="2">
    <source>
        <dbReference type="EMBL" id="KAJ7318991.1"/>
    </source>
</evidence>
<keyword evidence="3" id="KW-1185">Reference proteome</keyword>
<feature type="compositionally biased region" description="Acidic residues" evidence="1">
    <location>
        <begin position="243"/>
        <end position="256"/>
    </location>
</feature>
<dbReference type="EMBL" id="JARIHO010000055">
    <property type="protein sequence ID" value="KAJ7318991.1"/>
    <property type="molecule type" value="Genomic_DNA"/>
</dbReference>
<reference evidence="2" key="1">
    <citation type="submission" date="2023-03" db="EMBL/GenBank/DDBJ databases">
        <title>Massive genome expansion in bonnet fungi (Mycena s.s.) driven by repeated elements and novel gene families across ecological guilds.</title>
        <authorList>
            <consortium name="Lawrence Berkeley National Laboratory"/>
            <person name="Harder C.B."/>
            <person name="Miyauchi S."/>
            <person name="Viragh M."/>
            <person name="Kuo A."/>
            <person name="Thoen E."/>
            <person name="Andreopoulos B."/>
            <person name="Lu D."/>
            <person name="Skrede I."/>
            <person name="Drula E."/>
            <person name="Henrissat B."/>
            <person name="Morin E."/>
            <person name="Kohler A."/>
            <person name="Barry K."/>
            <person name="LaButti K."/>
            <person name="Morin E."/>
            <person name="Salamov A."/>
            <person name="Lipzen A."/>
            <person name="Mereny Z."/>
            <person name="Hegedus B."/>
            <person name="Baldrian P."/>
            <person name="Stursova M."/>
            <person name="Weitz H."/>
            <person name="Taylor A."/>
            <person name="Grigoriev I.V."/>
            <person name="Nagy L.G."/>
            <person name="Martin F."/>
            <person name="Kauserud H."/>
        </authorList>
    </citation>
    <scope>NUCLEOTIDE SEQUENCE</scope>
    <source>
        <strain evidence="2">CBHHK002</strain>
    </source>
</reference>
<organism evidence="2 3">
    <name type="scientific">Mycena albidolilacea</name>
    <dbReference type="NCBI Taxonomy" id="1033008"/>
    <lineage>
        <taxon>Eukaryota</taxon>
        <taxon>Fungi</taxon>
        <taxon>Dikarya</taxon>
        <taxon>Basidiomycota</taxon>
        <taxon>Agaricomycotina</taxon>
        <taxon>Agaricomycetes</taxon>
        <taxon>Agaricomycetidae</taxon>
        <taxon>Agaricales</taxon>
        <taxon>Marasmiineae</taxon>
        <taxon>Mycenaceae</taxon>
        <taxon>Mycena</taxon>
    </lineage>
</organism>
<proteinExistence type="predicted"/>
<evidence type="ECO:0000313" key="3">
    <source>
        <dbReference type="Proteomes" id="UP001218218"/>
    </source>
</evidence>
<gene>
    <name evidence="2" type="ORF">DFH08DRAFT_1035459</name>
</gene>
<protein>
    <submittedName>
        <fullName evidence="2">Uncharacterized protein</fullName>
    </submittedName>
</protein>
<sequence length="271" mass="29898">MIAHVLVFPPAALTDEPGTHPEPNWKLIGTFSVVSKTGSIFLGEHSWPQELHCTLSHPALSPSLHLHTIRFGRPASIYRLTHTSIVTGPKLRGTIWPSSFAFRVNPKSGATCAIRRFAGIVPLTLVYTDGLGLPINYARALSTLPHLHAVRVALPYSPRGTHISLDPTAPPDSNAELWAGECERCVGAMYEGPAFRTRYIARKQGVLLPNLTPSAAGADRLYRDPPALGRVEGNVSDYAGSDYGEEEREEEYDDYAWEEMEREMGVELKRE</sequence>
<accession>A0AAD6ZEJ4</accession>
<evidence type="ECO:0000256" key="1">
    <source>
        <dbReference type="SAM" id="MobiDB-lite"/>
    </source>
</evidence>